<proteinExistence type="predicted"/>
<sequence>MLSLMSSVFHSPVTLLLPPVPLIFFLVATWILHLVLLIMQLVAPLPWMLYVSPRGLHLVGVVLCPHQASMSPRLVGLVLCPYPASSPLVGVVLYPHPALWMLLLRAGVVLCPRQDRSTTQGLLLRAALGRGLRHRHRHLVQRSPPGLSSLFGSTAGASRLVCPNLLLGLHLRQHLQQHLLRPLLQHRPVR</sequence>
<accession>A0A0A9H633</accession>
<dbReference type="AlphaFoldDB" id="A0A0A9H633"/>
<name>A0A0A9H633_ARUDO</name>
<protein>
    <submittedName>
        <fullName evidence="2">Uncharacterized protein</fullName>
    </submittedName>
</protein>
<keyword evidence="1" id="KW-0472">Membrane</keyword>
<evidence type="ECO:0000256" key="1">
    <source>
        <dbReference type="SAM" id="Phobius"/>
    </source>
</evidence>
<organism evidence="2">
    <name type="scientific">Arundo donax</name>
    <name type="common">Giant reed</name>
    <name type="synonym">Donax arundinaceus</name>
    <dbReference type="NCBI Taxonomy" id="35708"/>
    <lineage>
        <taxon>Eukaryota</taxon>
        <taxon>Viridiplantae</taxon>
        <taxon>Streptophyta</taxon>
        <taxon>Embryophyta</taxon>
        <taxon>Tracheophyta</taxon>
        <taxon>Spermatophyta</taxon>
        <taxon>Magnoliopsida</taxon>
        <taxon>Liliopsida</taxon>
        <taxon>Poales</taxon>
        <taxon>Poaceae</taxon>
        <taxon>PACMAD clade</taxon>
        <taxon>Arundinoideae</taxon>
        <taxon>Arundineae</taxon>
        <taxon>Arundo</taxon>
    </lineage>
</organism>
<dbReference type="EMBL" id="GBRH01165266">
    <property type="protein sequence ID" value="JAE32630.1"/>
    <property type="molecule type" value="Transcribed_RNA"/>
</dbReference>
<feature type="transmembrane region" description="Helical" evidence="1">
    <location>
        <begin position="20"/>
        <end position="43"/>
    </location>
</feature>
<reference evidence="2" key="2">
    <citation type="journal article" date="2015" name="Data Brief">
        <title>Shoot transcriptome of the giant reed, Arundo donax.</title>
        <authorList>
            <person name="Barrero R.A."/>
            <person name="Guerrero F.D."/>
            <person name="Moolhuijzen P."/>
            <person name="Goolsby J.A."/>
            <person name="Tidwell J."/>
            <person name="Bellgard S.E."/>
            <person name="Bellgard M.I."/>
        </authorList>
    </citation>
    <scope>NUCLEOTIDE SEQUENCE</scope>
    <source>
        <tissue evidence="2">Shoot tissue taken approximately 20 cm above the soil surface</tissue>
    </source>
</reference>
<keyword evidence="1" id="KW-1133">Transmembrane helix</keyword>
<reference evidence="2" key="1">
    <citation type="submission" date="2014-09" db="EMBL/GenBank/DDBJ databases">
        <authorList>
            <person name="Magalhaes I.L.F."/>
            <person name="Oliveira U."/>
            <person name="Santos F.R."/>
            <person name="Vidigal T.H.D.A."/>
            <person name="Brescovit A.D."/>
            <person name="Santos A.J."/>
        </authorList>
    </citation>
    <scope>NUCLEOTIDE SEQUENCE</scope>
    <source>
        <tissue evidence="2">Shoot tissue taken approximately 20 cm above the soil surface</tissue>
    </source>
</reference>
<keyword evidence="1" id="KW-0812">Transmembrane</keyword>
<evidence type="ECO:0000313" key="2">
    <source>
        <dbReference type="EMBL" id="JAE32630.1"/>
    </source>
</evidence>